<dbReference type="EMBL" id="FZNP01000006">
    <property type="protein sequence ID" value="SNR73903.1"/>
    <property type="molecule type" value="Genomic_DNA"/>
</dbReference>
<keyword evidence="2 3" id="KW-0690">Ribosome biogenesis</keyword>
<feature type="region of interest" description="Disordered" evidence="4">
    <location>
        <begin position="167"/>
        <end position="240"/>
    </location>
</feature>
<reference evidence="8" key="1">
    <citation type="submission" date="2017-06" db="EMBL/GenBank/DDBJ databases">
        <authorList>
            <person name="Varghese N."/>
            <person name="Submissions S."/>
        </authorList>
    </citation>
    <scope>NUCLEOTIDE SEQUENCE [LARGE SCALE GENOMIC DNA]</scope>
    <source>
        <strain evidence="8">DSM 44485</strain>
    </source>
</reference>
<dbReference type="Gene3D" id="3.30.300.70">
    <property type="entry name" value="RimP-like superfamily, N-terminal"/>
    <property type="match status" value="1"/>
</dbReference>
<evidence type="ECO:0000256" key="2">
    <source>
        <dbReference type="ARBA" id="ARBA00022517"/>
    </source>
</evidence>
<dbReference type="CDD" id="cd01734">
    <property type="entry name" value="YlxS_C"/>
    <property type="match status" value="1"/>
</dbReference>
<dbReference type="GO" id="GO:0005829">
    <property type="term" value="C:cytosol"/>
    <property type="evidence" value="ECO:0007669"/>
    <property type="project" value="TreeGrafter"/>
</dbReference>
<dbReference type="Proteomes" id="UP000198420">
    <property type="component" value="Unassembled WGS sequence"/>
</dbReference>
<feature type="domain" description="Ribosome maturation factor RimP C-terminal" evidence="6">
    <location>
        <begin position="124"/>
        <end position="171"/>
    </location>
</feature>
<evidence type="ECO:0000313" key="8">
    <source>
        <dbReference type="Proteomes" id="UP000198420"/>
    </source>
</evidence>
<dbReference type="InterPro" id="IPR036847">
    <property type="entry name" value="RimP_C_sf"/>
</dbReference>
<comment type="subcellular location">
    <subcellularLocation>
        <location evidence="3">Cytoplasm</location>
    </subcellularLocation>
</comment>
<evidence type="ECO:0000313" key="7">
    <source>
        <dbReference type="EMBL" id="SNR73903.1"/>
    </source>
</evidence>
<dbReference type="OrthoDB" id="9805006at2"/>
<dbReference type="SUPFAM" id="SSF75420">
    <property type="entry name" value="YhbC-like, N-terminal domain"/>
    <property type="match status" value="1"/>
</dbReference>
<feature type="compositionally biased region" description="Polar residues" evidence="4">
    <location>
        <begin position="224"/>
        <end position="240"/>
    </location>
</feature>
<evidence type="ECO:0000256" key="1">
    <source>
        <dbReference type="ARBA" id="ARBA00022490"/>
    </source>
</evidence>
<feature type="region of interest" description="Disordered" evidence="4">
    <location>
        <begin position="1"/>
        <end position="40"/>
    </location>
</feature>
<dbReference type="AlphaFoldDB" id="A0A238YTH9"/>
<name>A0A238YTH9_9ACTN</name>
<organism evidence="7 8">
    <name type="scientific">Actinomadura mexicana</name>
    <dbReference type="NCBI Taxonomy" id="134959"/>
    <lineage>
        <taxon>Bacteria</taxon>
        <taxon>Bacillati</taxon>
        <taxon>Actinomycetota</taxon>
        <taxon>Actinomycetes</taxon>
        <taxon>Streptosporangiales</taxon>
        <taxon>Thermomonosporaceae</taxon>
        <taxon>Actinomadura</taxon>
    </lineage>
</organism>
<dbReference type="InterPro" id="IPR028989">
    <property type="entry name" value="RimP_N"/>
</dbReference>
<accession>A0A238YTH9</accession>
<dbReference type="InterPro" id="IPR028998">
    <property type="entry name" value="RimP_C"/>
</dbReference>
<dbReference type="Pfam" id="PF17384">
    <property type="entry name" value="DUF150_C"/>
    <property type="match status" value="1"/>
</dbReference>
<proteinExistence type="inferred from homology"/>
<gene>
    <name evidence="3" type="primary">rimP</name>
    <name evidence="7" type="ORF">SAMN06265355_106190</name>
</gene>
<protein>
    <recommendedName>
        <fullName evidence="3">Ribosome maturation factor RimP</fullName>
    </recommendedName>
</protein>
<dbReference type="GO" id="GO:0006412">
    <property type="term" value="P:translation"/>
    <property type="evidence" value="ECO:0007669"/>
    <property type="project" value="TreeGrafter"/>
</dbReference>
<dbReference type="Pfam" id="PF02576">
    <property type="entry name" value="RimP_N"/>
    <property type="match status" value="1"/>
</dbReference>
<keyword evidence="1 3" id="KW-0963">Cytoplasm</keyword>
<evidence type="ECO:0000259" key="6">
    <source>
        <dbReference type="Pfam" id="PF17384"/>
    </source>
</evidence>
<dbReference type="PANTHER" id="PTHR33867:SF1">
    <property type="entry name" value="RIBOSOME MATURATION FACTOR RIMP"/>
    <property type="match status" value="1"/>
</dbReference>
<comment type="function">
    <text evidence="3">Required for maturation of 30S ribosomal subunits.</text>
</comment>
<evidence type="ECO:0000259" key="5">
    <source>
        <dbReference type="Pfam" id="PF02576"/>
    </source>
</evidence>
<dbReference type="PANTHER" id="PTHR33867">
    <property type="entry name" value="RIBOSOME MATURATION FACTOR RIMP"/>
    <property type="match status" value="1"/>
</dbReference>
<evidence type="ECO:0000256" key="3">
    <source>
        <dbReference type="HAMAP-Rule" id="MF_01077"/>
    </source>
</evidence>
<dbReference type="RefSeq" id="WP_089312781.1">
    <property type="nucleotide sequence ID" value="NZ_FZNP01000006.1"/>
</dbReference>
<dbReference type="GO" id="GO:0000028">
    <property type="term" value="P:ribosomal small subunit assembly"/>
    <property type="evidence" value="ECO:0007669"/>
    <property type="project" value="TreeGrafter"/>
</dbReference>
<dbReference type="InterPro" id="IPR035956">
    <property type="entry name" value="RimP_N_sf"/>
</dbReference>
<dbReference type="HAMAP" id="MF_01077">
    <property type="entry name" value="RimP"/>
    <property type="match status" value="1"/>
</dbReference>
<comment type="similarity">
    <text evidence="3">Belongs to the RimP family.</text>
</comment>
<evidence type="ECO:0000256" key="4">
    <source>
        <dbReference type="SAM" id="MobiDB-lite"/>
    </source>
</evidence>
<feature type="domain" description="Ribosome maturation factor RimP N-terminal" evidence="5">
    <location>
        <begin position="48"/>
        <end position="121"/>
    </location>
</feature>
<dbReference type="SUPFAM" id="SSF74942">
    <property type="entry name" value="YhbC-like, C-terminal domain"/>
    <property type="match status" value="1"/>
</dbReference>
<keyword evidence="8" id="KW-1185">Reference proteome</keyword>
<dbReference type="InterPro" id="IPR003728">
    <property type="entry name" value="Ribosome_maturation_RimP"/>
</dbReference>
<dbReference type="NCBIfam" id="NF000930">
    <property type="entry name" value="PRK00092.2-2"/>
    <property type="match status" value="1"/>
</dbReference>
<sequence length="240" mass="24858">MSVESRGGRAQGRRGRQEGAAPPRGAAPPPRDTARPSRDAAAAALGELLAPAVAEAGYDLEEVDVRPAGRRRLVRVIVDADGGITLDDIARLSEMTSELLDGSDVMGSSPYVLEVTSPGVDRPLTEPRHWRRAVGRLVVAPLTGGGQIEGRLVAADDETVEIDVVQKRRGKGAGAGGGKAAGPRSSAGGSGKPSSHKGKAAGPETVRRRFGLGELGRGRVQVEFTPSSPAEQTRSPAQPD</sequence>